<evidence type="ECO:0000256" key="1">
    <source>
        <dbReference type="SAM" id="MobiDB-lite"/>
    </source>
</evidence>
<sequence length="259" mass="28842">MVARIQAKINAPCKEQKCVPLATAKHTAQPSSELASPSQPQQSKLVRRRGSSDAPKLTPLLKHRRNHSSPTVGGGSTADSSRSRSRKRPGESSDSEKSFSFTRFIVTESEANFPQSTINRSKRSRIDIPQGRSHTRSPQLSSEITSTVDVNLSNDTSANIMISDTPNKNNIVDVDEDSLSGADQVKRKLQLDLARLLNSEPDYTGILREVIPPTKQLYAIRWHRKPYSDLEIEFSNFNRALIHWEDLLKRLTASTGIAQ</sequence>
<evidence type="ECO:0000313" key="2">
    <source>
        <dbReference type="EMBL" id="KAI1507946.1"/>
    </source>
</evidence>
<dbReference type="AlphaFoldDB" id="A0A922N586"/>
<accession>A0A922N586</accession>
<protein>
    <submittedName>
        <fullName evidence="2">Uncharacterized protein</fullName>
    </submittedName>
</protein>
<feature type="region of interest" description="Disordered" evidence="1">
    <location>
        <begin position="114"/>
        <end position="144"/>
    </location>
</feature>
<feature type="compositionally biased region" description="Basic and acidic residues" evidence="1">
    <location>
        <begin position="88"/>
        <end position="97"/>
    </location>
</feature>
<comment type="caution">
    <text evidence="2">The sequence shown here is derived from an EMBL/GenBank/DDBJ whole genome shotgun (WGS) entry which is preliminary data.</text>
</comment>
<name>A0A922N586_9PLEO</name>
<organism evidence="2 3">
    <name type="scientific">Pyrenophora tritici-repentis</name>
    <dbReference type="NCBI Taxonomy" id="45151"/>
    <lineage>
        <taxon>Eukaryota</taxon>
        <taxon>Fungi</taxon>
        <taxon>Dikarya</taxon>
        <taxon>Ascomycota</taxon>
        <taxon>Pezizomycotina</taxon>
        <taxon>Dothideomycetes</taxon>
        <taxon>Pleosporomycetidae</taxon>
        <taxon>Pleosporales</taxon>
        <taxon>Pleosporineae</taxon>
        <taxon>Pleosporaceae</taxon>
        <taxon>Pyrenophora</taxon>
    </lineage>
</organism>
<dbReference type="EMBL" id="NRDI02000030">
    <property type="protein sequence ID" value="KAI1507946.1"/>
    <property type="molecule type" value="Genomic_DNA"/>
</dbReference>
<feature type="region of interest" description="Disordered" evidence="1">
    <location>
        <begin position="24"/>
        <end position="98"/>
    </location>
</feature>
<dbReference type="Proteomes" id="UP000249757">
    <property type="component" value="Unassembled WGS sequence"/>
</dbReference>
<evidence type="ECO:0000313" key="3">
    <source>
        <dbReference type="Proteomes" id="UP000249757"/>
    </source>
</evidence>
<proteinExistence type="predicted"/>
<reference evidence="3" key="1">
    <citation type="journal article" date="2022" name="Microb. Genom.">
        <title>A global pangenome for the wheat fungal pathogen Pyrenophora tritici-repentis and prediction of effector protein structural homology.</title>
        <authorList>
            <person name="Moolhuijzen P.M."/>
            <person name="See P.T."/>
            <person name="Shi G."/>
            <person name="Powell H.R."/>
            <person name="Cockram J."/>
            <person name="Jorgensen L.N."/>
            <person name="Benslimane H."/>
            <person name="Strelkov S.E."/>
            <person name="Turner J."/>
            <person name="Liu Z."/>
            <person name="Moffat C.S."/>
        </authorList>
    </citation>
    <scope>NUCLEOTIDE SEQUENCE [LARGE SCALE GENOMIC DNA]</scope>
</reference>
<feature type="compositionally biased region" description="Polar residues" evidence="1">
    <location>
        <begin position="26"/>
        <end position="44"/>
    </location>
</feature>
<gene>
    <name evidence="2" type="ORF">Ptr86124_013042</name>
</gene>
<keyword evidence="3" id="KW-1185">Reference proteome</keyword>